<keyword evidence="2" id="KW-1185">Reference proteome</keyword>
<accession>A0AA38MLR2</accession>
<protein>
    <submittedName>
        <fullName evidence="1">Uncharacterized protein</fullName>
    </submittedName>
</protein>
<dbReference type="EMBL" id="JALNTZ010000002">
    <property type="protein sequence ID" value="KAJ3660744.1"/>
    <property type="molecule type" value="Genomic_DNA"/>
</dbReference>
<evidence type="ECO:0000313" key="2">
    <source>
        <dbReference type="Proteomes" id="UP001168821"/>
    </source>
</evidence>
<evidence type="ECO:0000313" key="1">
    <source>
        <dbReference type="EMBL" id="KAJ3660744.1"/>
    </source>
</evidence>
<organism evidence="1 2">
    <name type="scientific">Zophobas morio</name>
    <dbReference type="NCBI Taxonomy" id="2755281"/>
    <lineage>
        <taxon>Eukaryota</taxon>
        <taxon>Metazoa</taxon>
        <taxon>Ecdysozoa</taxon>
        <taxon>Arthropoda</taxon>
        <taxon>Hexapoda</taxon>
        <taxon>Insecta</taxon>
        <taxon>Pterygota</taxon>
        <taxon>Neoptera</taxon>
        <taxon>Endopterygota</taxon>
        <taxon>Coleoptera</taxon>
        <taxon>Polyphaga</taxon>
        <taxon>Cucujiformia</taxon>
        <taxon>Tenebrionidae</taxon>
        <taxon>Zophobas</taxon>
    </lineage>
</organism>
<proteinExistence type="predicted"/>
<reference evidence="1" key="1">
    <citation type="journal article" date="2023" name="G3 (Bethesda)">
        <title>Whole genome assemblies of Zophobas morio and Tenebrio molitor.</title>
        <authorList>
            <person name="Kaur S."/>
            <person name="Stinson S.A."/>
            <person name="diCenzo G.C."/>
        </authorList>
    </citation>
    <scope>NUCLEOTIDE SEQUENCE</scope>
    <source>
        <strain evidence="1">QUZm001</strain>
    </source>
</reference>
<sequence>MEIRFVGQQIFHLGFIRKGTEFNRIPKPFSRNLMKYAAKNAEPRRAKSAARCANVYNRRRDAAFFSLPQSVVPDRRRDDRRQTRARSGLSVRKLSILEWVFSDLWRDSARFQLKGE</sequence>
<dbReference type="AlphaFoldDB" id="A0AA38MLR2"/>
<name>A0AA38MLR2_9CUCU</name>
<gene>
    <name evidence="1" type="ORF">Zmor_005179</name>
</gene>
<comment type="caution">
    <text evidence="1">The sequence shown here is derived from an EMBL/GenBank/DDBJ whole genome shotgun (WGS) entry which is preliminary data.</text>
</comment>
<dbReference type="Proteomes" id="UP001168821">
    <property type="component" value="Unassembled WGS sequence"/>
</dbReference>